<feature type="region of interest" description="Disordered" evidence="1">
    <location>
        <begin position="154"/>
        <end position="174"/>
    </location>
</feature>
<dbReference type="EMBL" id="DF820458">
    <property type="protein sequence ID" value="GAK52276.1"/>
    <property type="molecule type" value="Genomic_DNA"/>
</dbReference>
<dbReference type="Proteomes" id="UP000030700">
    <property type="component" value="Unassembled WGS sequence"/>
</dbReference>
<dbReference type="HOGENOM" id="CLU_717004_0_0_0"/>
<sequence length="385" mass="43171">MNSPLPEGFLDIFRVASLPSTHPQITLEHDGKAIPRTKQQGFLCFGQYKTGYPTIPLKAFFSIRIDDNRSDDRNILILDVYDHHQDRVVGKRLLTRKDFPLANEYCLFEFDFTPPSAQANMEFRIYYMGAASVAADKIAIVDPQQRIITSASDIPMPEYRPPQPPQPPQPQPSEYCHGNELFCLPLITAATVAQTNGRLLGGNYLDPGQFKPTPTGGLAWTFALDAARHYMIACDLEGNIPNWALEESNGGKVSLCTIRQAQGNYYLSVQRMYGSYRGGGRFRVILTDRKEPTKEGAAWLITTSDLAGDYSMTRWGNEPHHLEVHVIGNCCQLKIDQYTSKWATAPFPIGGQRSVEFILGNRESSRLGLEEAALTRFARVKCVYL</sequence>
<dbReference type="AlphaFoldDB" id="A0A081BPG0"/>
<evidence type="ECO:0000313" key="2">
    <source>
        <dbReference type="EMBL" id="GAK52276.1"/>
    </source>
</evidence>
<name>A0A081BPG0_9BACT</name>
<evidence type="ECO:0000256" key="1">
    <source>
        <dbReference type="SAM" id="MobiDB-lite"/>
    </source>
</evidence>
<gene>
    <name evidence="2" type="ORF">U14_03527</name>
</gene>
<evidence type="ECO:0000313" key="3">
    <source>
        <dbReference type="Proteomes" id="UP000030700"/>
    </source>
</evidence>
<protein>
    <submittedName>
        <fullName evidence="2">Uncharacterized protein</fullName>
    </submittedName>
</protein>
<proteinExistence type="predicted"/>
<feature type="compositionally biased region" description="Pro residues" evidence="1">
    <location>
        <begin position="158"/>
        <end position="171"/>
    </location>
</feature>
<reference evidence="2" key="1">
    <citation type="journal article" date="2015" name="PeerJ">
        <title>First genomic representation of candidate bacterial phylum KSB3 points to enhanced environmental sensing as a trigger of wastewater bulking.</title>
        <authorList>
            <person name="Sekiguchi Y."/>
            <person name="Ohashi A."/>
            <person name="Parks D.H."/>
            <person name="Yamauchi T."/>
            <person name="Tyson G.W."/>
            <person name="Hugenholtz P."/>
        </authorList>
    </citation>
    <scope>NUCLEOTIDE SEQUENCE [LARGE SCALE GENOMIC DNA]</scope>
</reference>
<accession>A0A081BPG0</accession>
<organism evidence="2">
    <name type="scientific">Candidatus Moduliflexus flocculans</name>
    <dbReference type="NCBI Taxonomy" id="1499966"/>
    <lineage>
        <taxon>Bacteria</taxon>
        <taxon>Candidatus Moduliflexota</taxon>
        <taxon>Candidatus Moduliflexia</taxon>
        <taxon>Candidatus Moduliflexales</taxon>
        <taxon>Candidatus Moduliflexaceae</taxon>
    </lineage>
</organism>
<keyword evidence="3" id="KW-1185">Reference proteome</keyword>